<feature type="transmembrane region" description="Helical" evidence="1">
    <location>
        <begin position="28"/>
        <end position="47"/>
    </location>
</feature>
<evidence type="ECO:0000256" key="1">
    <source>
        <dbReference type="SAM" id="Phobius"/>
    </source>
</evidence>
<name>A0ABR1XWW3_9PEZI</name>
<accession>A0ABR1XWW3</accession>
<reference evidence="2 3" key="1">
    <citation type="journal article" date="2022" name="G3 (Bethesda)">
        <title>Enemy or ally: a genomic approach to elucidate the lifestyle of Phyllosticta citrichinaensis.</title>
        <authorList>
            <person name="Buijs V.A."/>
            <person name="Groenewald J.Z."/>
            <person name="Haridas S."/>
            <person name="LaButti K.M."/>
            <person name="Lipzen A."/>
            <person name="Martin F.M."/>
            <person name="Barry K."/>
            <person name="Grigoriev I.V."/>
            <person name="Crous P.W."/>
            <person name="Seidl M.F."/>
        </authorList>
    </citation>
    <scope>NUCLEOTIDE SEQUENCE [LARGE SCALE GENOMIC DNA]</scope>
    <source>
        <strain evidence="2 3">CBS 129764</strain>
    </source>
</reference>
<dbReference type="EMBL" id="JBBWUH010000004">
    <property type="protein sequence ID" value="KAK8169898.1"/>
    <property type="molecule type" value="Genomic_DNA"/>
</dbReference>
<organism evidence="2 3">
    <name type="scientific">Phyllosticta citrichinensis</name>
    <dbReference type="NCBI Taxonomy" id="1130410"/>
    <lineage>
        <taxon>Eukaryota</taxon>
        <taxon>Fungi</taxon>
        <taxon>Dikarya</taxon>
        <taxon>Ascomycota</taxon>
        <taxon>Pezizomycotina</taxon>
        <taxon>Dothideomycetes</taxon>
        <taxon>Dothideomycetes incertae sedis</taxon>
        <taxon>Botryosphaeriales</taxon>
        <taxon>Phyllostictaceae</taxon>
        <taxon>Phyllosticta</taxon>
    </lineage>
</organism>
<keyword evidence="1" id="KW-0812">Transmembrane</keyword>
<gene>
    <name evidence="2" type="ORF">IWX90DRAFT_192328</name>
</gene>
<comment type="caution">
    <text evidence="2">The sequence shown here is derived from an EMBL/GenBank/DDBJ whole genome shotgun (WGS) entry which is preliminary data.</text>
</comment>
<protein>
    <submittedName>
        <fullName evidence="2">Uncharacterized protein</fullName>
    </submittedName>
</protein>
<proteinExistence type="predicted"/>
<evidence type="ECO:0000313" key="2">
    <source>
        <dbReference type="EMBL" id="KAK8169898.1"/>
    </source>
</evidence>
<keyword evidence="1" id="KW-1133">Transmembrane helix</keyword>
<keyword evidence="1" id="KW-0472">Membrane</keyword>
<dbReference type="Proteomes" id="UP001456524">
    <property type="component" value="Unassembled WGS sequence"/>
</dbReference>
<keyword evidence="3" id="KW-1185">Reference proteome</keyword>
<evidence type="ECO:0000313" key="3">
    <source>
        <dbReference type="Proteomes" id="UP001456524"/>
    </source>
</evidence>
<sequence>MDLLAVLAGVLSLATVIVSVTGYCGSGMLLECLVLYFFSILTKIWALHAPYMRLT</sequence>